<comment type="caution">
    <text evidence="1">The sequence shown here is derived from an EMBL/GenBank/DDBJ whole genome shotgun (WGS) entry which is preliminary data.</text>
</comment>
<keyword evidence="2" id="KW-1185">Reference proteome</keyword>
<sequence>MTSLFGRVTSGPGVRIRNVHSRIARGGLADAERLIELLGGDDDALWPSDRWQPLLLDRGAVVGSRGGHGLVRYTVSAREPGLIEFTFDKGTGLVGSHRLSVEQLSGGRLLWMHELDGRSIMPRAATEAVVVLHDALIEDLLDAAEALGAGESLHRRRFGPAVAALHRLDRWFDRTPRAVASA</sequence>
<proteinExistence type="predicted"/>
<dbReference type="EMBL" id="VFOK01000001">
    <property type="protein sequence ID" value="TQL34385.1"/>
    <property type="molecule type" value="Genomic_DNA"/>
</dbReference>
<dbReference type="Proteomes" id="UP000318336">
    <property type="component" value="Unassembled WGS sequence"/>
</dbReference>
<name>A0A542XEZ0_9MICO</name>
<evidence type="ECO:0008006" key="3">
    <source>
        <dbReference type="Google" id="ProtNLM"/>
    </source>
</evidence>
<evidence type="ECO:0000313" key="1">
    <source>
        <dbReference type="EMBL" id="TQL34385.1"/>
    </source>
</evidence>
<accession>A0A542XEZ0</accession>
<gene>
    <name evidence="1" type="ORF">FB554_2554</name>
</gene>
<evidence type="ECO:0000313" key="2">
    <source>
        <dbReference type="Proteomes" id="UP000318336"/>
    </source>
</evidence>
<protein>
    <recommendedName>
        <fullName evidence="3">Polyketide cyclase/dehydrase/lipid transport protein</fullName>
    </recommendedName>
</protein>
<reference evidence="1 2" key="1">
    <citation type="submission" date="2019-06" db="EMBL/GenBank/DDBJ databases">
        <title>Sequencing the genomes of 1000 actinobacteria strains.</title>
        <authorList>
            <person name="Klenk H.-P."/>
        </authorList>
    </citation>
    <scope>NUCLEOTIDE SEQUENCE [LARGE SCALE GENOMIC DNA]</scope>
    <source>
        <strain evidence="1 2">DSM 24617</strain>
    </source>
</reference>
<dbReference type="AlphaFoldDB" id="A0A542XEZ0"/>
<organism evidence="1 2">
    <name type="scientific">Barrientosiimonas humi</name>
    <dbReference type="NCBI Taxonomy" id="999931"/>
    <lineage>
        <taxon>Bacteria</taxon>
        <taxon>Bacillati</taxon>
        <taxon>Actinomycetota</taxon>
        <taxon>Actinomycetes</taxon>
        <taxon>Micrococcales</taxon>
        <taxon>Dermacoccaceae</taxon>
        <taxon>Barrientosiimonas</taxon>
    </lineage>
</organism>